<dbReference type="GO" id="GO:0044183">
    <property type="term" value="F:protein folding chaperone"/>
    <property type="evidence" value="ECO:0007669"/>
    <property type="project" value="TreeGrafter"/>
</dbReference>
<comment type="caution">
    <text evidence="3">The sequence shown here is derived from an EMBL/GenBank/DDBJ whole genome shotgun (WGS) entry which is preliminary data.</text>
</comment>
<dbReference type="GO" id="GO:0015031">
    <property type="term" value="P:protein transport"/>
    <property type="evidence" value="ECO:0007669"/>
    <property type="project" value="InterPro"/>
</dbReference>
<dbReference type="InterPro" id="IPR008881">
    <property type="entry name" value="Trigger_fac_ribosome-bd_bac"/>
</dbReference>
<feature type="domain" description="Trigger factor ribosome-binding bacterial" evidence="2">
    <location>
        <begin position="1"/>
        <end position="138"/>
    </location>
</feature>
<dbReference type="InterPro" id="IPR027304">
    <property type="entry name" value="Trigger_fact/SurA_dom_sf"/>
</dbReference>
<evidence type="ECO:0000259" key="2">
    <source>
        <dbReference type="Pfam" id="PF05697"/>
    </source>
</evidence>
<dbReference type="PANTHER" id="PTHR30560:SF3">
    <property type="entry name" value="TRIGGER FACTOR-LIKE PROTEIN TIG, CHLOROPLASTIC"/>
    <property type="match status" value="1"/>
</dbReference>
<name>A0A7C4TPX5_UNCKA</name>
<dbReference type="SUPFAM" id="SSF102735">
    <property type="entry name" value="Trigger factor ribosome-binding domain"/>
    <property type="match status" value="1"/>
</dbReference>
<dbReference type="GO" id="GO:0005737">
    <property type="term" value="C:cytoplasm"/>
    <property type="evidence" value="ECO:0007669"/>
    <property type="project" value="UniProtKB-SubCell"/>
</dbReference>
<evidence type="ECO:0000313" key="3">
    <source>
        <dbReference type="EMBL" id="HGW29725.1"/>
    </source>
</evidence>
<dbReference type="InterPro" id="IPR036611">
    <property type="entry name" value="Trigger_fac_ribosome-bd_sf"/>
</dbReference>
<dbReference type="Gene3D" id="1.10.3120.10">
    <property type="entry name" value="Trigger factor, C-terminal domain"/>
    <property type="match status" value="1"/>
</dbReference>
<sequence length="323" mass="37139">MQVKVEKQPKATFKLDITIPVEKVKEAYNSVLKEVAKTAHLAGFRKGQAPINLVEEKANKSDLYGEAVNKLLEIFYPQALKEHKIAAISNPKVEIKEFEPTKEFKFIATVATQPEIKIKEYKNELKKLFEKVRSEHKEHDHEVHLSPDNVVKKLIELAKIEISDILIDEEVNRMYTRMMQQIQAIGMKVEDFLKSQNKTIEQLTQEYKSAAEESLKGEFILGHLIREEGIEVSEAEIDEMINAVGDKKMQEKLASPVQKIYIKSILAKNRLITKLIEEAEGILGKVKNSIGKDDIEKLEHEHEHTHNHEEAKNDKISEEKEEK</sequence>
<evidence type="ECO:0000256" key="1">
    <source>
        <dbReference type="SAM" id="MobiDB-lite"/>
    </source>
</evidence>
<feature type="region of interest" description="Disordered" evidence="1">
    <location>
        <begin position="294"/>
        <end position="323"/>
    </location>
</feature>
<organism evidence="3">
    <name type="scientific">candidate division WWE3 bacterium</name>
    <dbReference type="NCBI Taxonomy" id="2053526"/>
    <lineage>
        <taxon>Bacteria</taxon>
        <taxon>Katanobacteria</taxon>
    </lineage>
</organism>
<proteinExistence type="predicted"/>
<dbReference type="SUPFAM" id="SSF109998">
    <property type="entry name" value="Triger factor/SurA peptide-binding domain-like"/>
    <property type="match status" value="1"/>
</dbReference>
<dbReference type="GO" id="GO:0003755">
    <property type="term" value="F:peptidyl-prolyl cis-trans isomerase activity"/>
    <property type="evidence" value="ECO:0007669"/>
    <property type="project" value="UniProtKB-KW"/>
</dbReference>
<dbReference type="GO" id="GO:0043335">
    <property type="term" value="P:protein unfolding"/>
    <property type="evidence" value="ECO:0007669"/>
    <property type="project" value="TreeGrafter"/>
</dbReference>
<protein>
    <recommendedName>
        <fullName evidence="2">Trigger factor ribosome-binding bacterial domain-containing protein</fullName>
    </recommendedName>
</protein>
<accession>A0A7C4TPX5</accession>
<dbReference type="InterPro" id="IPR005215">
    <property type="entry name" value="Trig_fac"/>
</dbReference>
<dbReference type="EMBL" id="DSRT01000119">
    <property type="protein sequence ID" value="HGW29725.1"/>
    <property type="molecule type" value="Genomic_DNA"/>
</dbReference>
<dbReference type="GO" id="GO:0051083">
    <property type="term" value="P:'de novo' cotranslational protein folding"/>
    <property type="evidence" value="ECO:0007669"/>
    <property type="project" value="TreeGrafter"/>
</dbReference>
<dbReference type="InterPro" id="IPR037041">
    <property type="entry name" value="Trigger_fac_C_sf"/>
</dbReference>
<dbReference type="AlphaFoldDB" id="A0A7C4TPX5"/>
<dbReference type="Pfam" id="PF05697">
    <property type="entry name" value="Trigger_N"/>
    <property type="match status" value="1"/>
</dbReference>
<dbReference type="PANTHER" id="PTHR30560">
    <property type="entry name" value="TRIGGER FACTOR CHAPERONE AND PEPTIDYL-PROLYL CIS/TRANS ISOMERASE"/>
    <property type="match status" value="1"/>
</dbReference>
<gene>
    <name evidence="3" type="ORF">ENR63_02270</name>
</gene>
<reference evidence="3" key="1">
    <citation type="journal article" date="2020" name="mSystems">
        <title>Genome- and Community-Level Interaction Insights into Carbon Utilization and Element Cycling Functions of Hydrothermarchaeota in Hydrothermal Sediment.</title>
        <authorList>
            <person name="Zhou Z."/>
            <person name="Liu Y."/>
            <person name="Xu W."/>
            <person name="Pan J."/>
            <person name="Luo Z.H."/>
            <person name="Li M."/>
        </authorList>
    </citation>
    <scope>NUCLEOTIDE SEQUENCE [LARGE SCALE GENOMIC DNA]</scope>
    <source>
        <strain evidence="3">SpSt-417</strain>
    </source>
</reference>
<dbReference type="Gene3D" id="3.30.70.1050">
    <property type="entry name" value="Trigger factor ribosome-binding domain"/>
    <property type="match status" value="1"/>
</dbReference>
<dbReference type="GO" id="GO:0043022">
    <property type="term" value="F:ribosome binding"/>
    <property type="evidence" value="ECO:0007669"/>
    <property type="project" value="TreeGrafter"/>
</dbReference>